<dbReference type="GeneID" id="41589385"/>
<protein>
    <recommendedName>
        <fullName evidence="1">Metallo-beta-lactamase domain-containing protein</fullName>
    </recommendedName>
</protein>
<dbReference type="RefSeq" id="WP_148690429.1">
    <property type="nucleotide sequence ID" value="NZ_CP020477.1"/>
</dbReference>
<dbReference type="Pfam" id="PF00753">
    <property type="entry name" value="Lactamase_B"/>
    <property type="match status" value="1"/>
</dbReference>
<organism evidence="2 3">
    <name type="scientific">Acidianus manzaensis</name>
    <dbReference type="NCBI Taxonomy" id="282676"/>
    <lineage>
        <taxon>Archaea</taxon>
        <taxon>Thermoproteota</taxon>
        <taxon>Thermoprotei</taxon>
        <taxon>Sulfolobales</taxon>
        <taxon>Sulfolobaceae</taxon>
        <taxon>Acidianus</taxon>
    </lineage>
</organism>
<evidence type="ECO:0000259" key="1">
    <source>
        <dbReference type="SMART" id="SM00849"/>
    </source>
</evidence>
<dbReference type="KEGG" id="aman:B6F84_00665"/>
<feature type="domain" description="Metallo-beta-lactamase" evidence="1">
    <location>
        <begin position="22"/>
        <end position="213"/>
    </location>
</feature>
<dbReference type="InterPro" id="IPR001279">
    <property type="entry name" value="Metallo-B-lactamas"/>
</dbReference>
<dbReference type="OrthoDB" id="197151at2157"/>
<dbReference type="SMART" id="SM00849">
    <property type="entry name" value="Lactamase_B"/>
    <property type="match status" value="1"/>
</dbReference>
<accession>A0A1W6JWS3</accession>
<dbReference type="Proteomes" id="UP000193404">
    <property type="component" value="Chromosome"/>
</dbReference>
<evidence type="ECO:0000313" key="2">
    <source>
        <dbReference type="EMBL" id="ARM74682.1"/>
    </source>
</evidence>
<dbReference type="SUPFAM" id="SSF56281">
    <property type="entry name" value="Metallo-hydrolase/oxidoreductase"/>
    <property type="match status" value="1"/>
</dbReference>
<reference evidence="2 3" key="1">
    <citation type="submission" date="2017-03" db="EMBL/GenBank/DDBJ databases">
        <title>Sulfur activation and transportation mechanism of thermophilic Archaea Acidianus manzaensis YN-25.</title>
        <authorList>
            <person name="Ma Y."/>
            <person name="Yang Y."/>
            <person name="Xia J."/>
        </authorList>
    </citation>
    <scope>NUCLEOTIDE SEQUENCE [LARGE SCALE GENOMIC DNA]</scope>
    <source>
        <strain evidence="2 3">YN-25</strain>
    </source>
</reference>
<evidence type="ECO:0000313" key="3">
    <source>
        <dbReference type="Proteomes" id="UP000193404"/>
    </source>
</evidence>
<name>A0A1W6JWS3_9CREN</name>
<keyword evidence="3" id="KW-1185">Reference proteome</keyword>
<dbReference type="AlphaFoldDB" id="A0A1W6JWS3"/>
<gene>
    <name evidence="2" type="ORF">B6F84_00665</name>
</gene>
<dbReference type="InterPro" id="IPR036866">
    <property type="entry name" value="RibonucZ/Hydroxyglut_hydro"/>
</dbReference>
<proteinExistence type="predicted"/>
<sequence length="275" mass="30872">MIELRNMSNEITLIATEYHDVDLNLLLYRGKTGKSILLDTSTAIQIKSIIDNIGYFPDIAVISHAHLDHAGGSEYLHDHGTIVITHPVSASLLSDLDTAIYSFFPKKYFKWIGEKESISFINLIKEELGNPKITSTQLNNANPVTCFDAFGHVTGAIICRIDNVFFTGDEIQGTGIRDRNETNSIPQISSIEDYLITIYKLINMKPEIIIPAHNYLPNNTRVIEGSSTETFLYSSIEAVLKLLHLTASILEERFLVGYDTLSNLITVFFQLYLLL</sequence>
<dbReference type="Gene3D" id="3.60.15.10">
    <property type="entry name" value="Ribonuclease Z/Hydroxyacylglutathione hydrolase-like"/>
    <property type="match status" value="1"/>
</dbReference>
<dbReference type="EMBL" id="CP020477">
    <property type="protein sequence ID" value="ARM74682.1"/>
    <property type="molecule type" value="Genomic_DNA"/>
</dbReference>